<evidence type="ECO:0000313" key="1">
    <source>
        <dbReference type="EMBL" id="ATA65417.1"/>
    </source>
</evidence>
<proteinExistence type="predicted"/>
<protein>
    <submittedName>
        <fullName evidence="1">Uncharacterized protein</fullName>
    </submittedName>
</protein>
<name>A0A289YV85_9CAUD</name>
<sequence>MDRVKILLSLDDLFDTRLSTALRLNQKKGIDLIKNGIWTPSW</sequence>
<evidence type="ECO:0000313" key="2">
    <source>
        <dbReference type="Proteomes" id="UP000223363"/>
    </source>
</evidence>
<organism evidence="1 2">
    <name type="scientific">Serratia phage vB_SmaM_ 2050HW</name>
    <dbReference type="NCBI Taxonomy" id="2024252"/>
    <lineage>
        <taxon>Viruses</taxon>
        <taxon>Duplodnaviria</taxon>
        <taxon>Heunggongvirae</taxon>
        <taxon>Uroviricota</taxon>
        <taxon>Caudoviricetes</taxon>
        <taxon>Chimalliviridae</taxon>
        <taxon>Moabitevirus</taxon>
        <taxon>Moabitevirus mv2050HW</taxon>
    </lineage>
</organism>
<accession>A0A289YV85</accession>
<reference evidence="2" key="1">
    <citation type="submission" date="2017-06" db="EMBL/GenBank/DDBJ databases">
        <authorList>
            <person name="Zhao X."/>
        </authorList>
    </citation>
    <scope>NUCLEOTIDE SEQUENCE [LARGE SCALE GENOMIC DNA]</scope>
</reference>
<keyword evidence="2" id="KW-1185">Reference proteome</keyword>
<gene>
    <name evidence="1" type="ORF">2050HW_00082</name>
</gene>
<dbReference type="Proteomes" id="UP000223363">
    <property type="component" value="Segment"/>
</dbReference>
<dbReference type="EMBL" id="MF285618">
    <property type="protein sequence ID" value="ATA65417.1"/>
    <property type="molecule type" value="Genomic_DNA"/>
</dbReference>